<dbReference type="AlphaFoldDB" id="A0A097IHE6"/>
<dbReference type="EMBL" id="CP006764">
    <property type="protein sequence ID" value="AIT61555.1"/>
    <property type="molecule type" value="Genomic_DNA"/>
</dbReference>
<sequence>MERPELADLVYEHMLLSRHALQGAAPYGREHLIDRSAAVLLARLDAEGPMTVGELADAFDLGVSTVHRQVAAAMRRGLIDRIPDPVGGPARKHRPTAEGLRLLREEFAGRRGSVADIVADWSDEDLATYVALLRRFNEGVEAVRGKPWPRGSAPDAK</sequence>
<evidence type="ECO:0000313" key="3">
    <source>
        <dbReference type="Proteomes" id="UP000029914"/>
    </source>
</evidence>
<dbReference type="eggNOG" id="COG1846">
    <property type="taxonomic scope" value="Bacteria"/>
</dbReference>
<accession>A0A097IHE6</accession>
<evidence type="ECO:0000259" key="1">
    <source>
        <dbReference type="SMART" id="SM00347"/>
    </source>
</evidence>
<dbReference type="InterPro" id="IPR036388">
    <property type="entry name" value="WH-like_DNA-bd_sf"/>
</dbReference>
<dbReference type="SUPFAM" id="SSF46785">
    <property type="entry name" value="Winged helix' DNA-binding domain"/>
    <property type="match status" value="1"/>
</dbReference>
<dbReference type="OrthoDB" id="3239785at2"/>
<dbReference type="GO" id="GO:0003700">
    <property type="term" value="F:DNA-binding transcription factor activity"/>
    <property type="evidence" value="ECO:0007669"/>
    <property type="project" value="InterPro"/>
</dbReference>
<gene>
    <name evidence="2" type="ORF">CDOO_09940</name>
</gene>
<dbReference type="RefSeq" id="WP_155861253.1">
    <property type="nucleotide sequence ID" value="NZ_AQUX01000001.1"/>
</dbReference>
<dbReference type="Gene3D" id="1.10.10.10">
    <property type="entry name" value="Winged helix-like DNA-binding domain superfamily/Winged helix DNA-binding domain"/>
    <property type="match status" value="1"/>
</dbReference>
<dbReference type="HOGENOM" id="CLU_083287_15_0_11"/>
<reference evidence="2 3" key="1">
    <citation type="submission" date="2013-09" db="EMBL/GenBank/DDBJ databases">
        <title>Complete genome sequence of Corynebacterium doosanense CAU 212(T) (=DSM 45436(T)), isolated from activated sludge.</title>
        <authorList>
            <person name="Schaffert L."/>
            <person name="Albersmeier A."/>
            <person name="Kalinowski J."/>
            <person name="Ruckert C."/>
        </authorList>
    </citation>
    <scope>NUCLEOTIDE SEQUENCE [LARGE SCALE GENOMIC DNA]</scope>
    <source>
        <strain evidence="2 3">CAU 212</strain>
    </source>
</reference>
<protein>
    <submittedName>
        <fullName evidence="2">Transcriptional regulator</fullName>
    </submittedName>
</protein>
<keyword evidence="3" id="KW-1185">Reference proteome</keyword>
<dbReference type="SMART" id="SM00347">
    <property type="entry name" value="HTH_MARR"/>
    <property type="match status" value="1"/>
</dbReference>
<dbReference type="STRING" id="558173.CDOO_09940"/>
<feature type="domain" description="HTH marR-type" evidence="1">
    <location>
        <begin position="26"/>
        <end position="126"/>
    </location>
</feature>
<organism evidence="2 3">
    <name type="scientific">Corynebacterium doosanense CAU 212 = DSM 45436</name>
    <dbReference type="NCBI Taxonomy" id="558173"/>
    <lineage>
        <taxon>Bacteria</taxon>
        <taxon>Bacillati</taxon>
        <taxon>Actinomycetota</taxon>
        <taxon>Actinomycetes</taxon>
        <taxon>Mycobacteriales</taxon>
        <taxon>Corynebacteriaceae</taxon>
        <taxon>Corynebacterium</taxon>
    </lineage>
</organism>
<dbReference type="InterPro" id="IPR036390">
    <property type="entry name" value="WH_DNA-bd_sf"/>
</dbReference>
<dbReference type="KEGG" id="cdo:CDOO_09940"/>
<name>A0A097IHE6_9CORY</name>
<dbReference type="Proteomes" id="UP000029914">
    <property type="component" value="Chromosome"/>
</dbReference>
<evidence type="ECO:0000313" key="2">
    <source>
        <dbReference type="EMBL" id="AIT61555.1"/>
    </source>
</evidence>
<proteinExistence type="predicted"/>
<dbReference type="Pfam" id="PF12802">
    <property type="entry name" value="MarR_2"/>
    <property type="match status" value="1"/>
</dbReference>
<dbReference type="InterPro" id="IPR000835">
    <property type="entry name" value="HTH_MarR-typ"/>
</dbReference>